<evidence type="ECO:0000313" key="2">
    <source>
        <dbReference type="EMBL" id="QVL33118.1"/>
    </source>
</evidence>
<dbReference type="RefSeq" id="WP_213498008.1">
    <property type="nucleotide sequence ID" value="NZ_CP074694.1"/>
</dbReference>
<reference evidence="2" key="1">
    <citation type="submission" date="2021-05" db="EMBL/GenBank/DDBJ databases">
        <title>Complete genome sequence of the cellulolytic planctomycete Telmatocola sphagniphila SP2T and characterization of the first cellulase from planctomycetes.</title>
        <authorList>
            <person name="Rakitin A.L."/>
            <person name="Beletsky A.V."/>
            <person name="Naumoff D.G."/>
            <person name="Kulichevskaya I.S."/>
            <person name="Mardanov A.V."/>
            <person name="Ravin N.V."/>
            <person name="Dedysh S.N."/>
        </authorList>
    </citation>
    <scope>NUCLEOTIDE SEQUENCE</scope>
    <source>
        <strain evidence="2">SP2T</strain>
    </source>
</reference>
<evidence type="ECO:0008006" key="4">
    <source>
        <dbReference type="Google" id="ProtNLM"/>
    </source>
</evidence>
<organism evidence="2 3">
    <name type="scientific">Telmatocola sphagniphila</name>
    <dbReference type="NCBI Taxonomy" id="1123043"/>
    <lineage>
        <taxon>Bacteria</taxon>
        <taxon>Pseudomonadati</taxon>
        <taxon>Planctomycetota</taxon>
        <taxon>Planctomycetia</taxon>
        <taxon>Gemmatales</taxon>
        <taxon>Gemmataceae</taxon>
    </lineage>
</organism>
<keyword evidence="1" id="KW-0472">Membrane</keyword>
<sequence length="86" mass="10085">MPRTIDEEEFEDDYESEDWHYEVEDSMATTLCKYCQEEIPEDTPRCPYCATYLSEEDHPVSHTPNWVKATAIILLLLTLVGFLYGF</sequence>
<keyword evidence="1" id="KW-0812">Transmembrane</keyword>
<proteinExistence type="predicted"/>
<accession>A0A8E6B750</accession>
<dbReference type="Proteomes" id="UP000676194">
    <property type="component" value="Chromosome"/>
</dbReference>
<feature type="transmembrane region" description="Helical" evidence="1">
    <location>
        <begin position="66"/>
        <end position="85"/>
    </location>
</feature>
<dbReference type="KEGG" id="tsph:KIH39_04160"/>
<keyword evidence="1" id="KW-1133">Transmembrane helix</keyword>
<evidence type="ECO:0000313" key="3">
    <source>
        <dbReference type="Proteomes" id="UP000676194"/>
    </source>
</evidence>
<evidence type="ECO:0000256" key="1">
    <source>
        <dbReference type="SAM" id="Phobius"/>
    </source>
</evidence>
<gene>
    <name evidence="2" type="ORF">KIH39_04160</name>
</gene>
<dbReference type="AlphaFoldDB" id="A0A8E6B750"/>
<keyword evidence="3" id="KW-1185">Reference proteome</keyword>
<dbReference type="EMBL" id="CP074694">
    <property type="protein sequence ID" value="QVL33118.1"/>
    <property type="molecule type" value="Genomic_DNA"/>
</dbReference>
<name>A0A8E6B750_9BACT</name>
<protein>
    <recommendedName>
        <fullName evidence="4">Zinc ribbon domain-containing protein</fullName>
    </recommendedName>
</protein>